<proteinExistence type="predicted"/>
<gene>
    <name evidence="1" type="ORF">CG757_05290</name>
</gene>
<evidence type="ECO:0008006" key="2">
    <source>
        <dbReference type="Google" id="ProtNLM"/>
    </source>
</evidence>
<reference evidence="1" key="1">
    <citation type="submission" date="2018-07" db="EMBL/GenBank/DDBJ databases">
        <authorList>
            <consortium name="PulseNet: The National Subtyping Network for Foodborne Disease Surveillance"/>
            <person name="Tarr C.L."/>
            <person name="Trees E."/>
            <person name="Katz L.S."/>
            <person name="Carleton-Romer H.A."/>
            <person name="Stroika S."/>
            <person name="Kucerova Z."/>
            <person name="Roache K.F."/>
            <person name="Sabol A.L."/>
            <person name="Besser J."/>
            <person name="Gerner-Smidt P."/>
        </authorList>
    </citation>
    <scope>NUCLEOTIDE SEQUENCE</scope>
    <source>
        <strain evidence="1">2015AM-0391</strain>
    </source>
</reference>
<sequence>MKTFLKKAERKQAYAKVGIYGDAGSGKTRTATEIAIGLWQKYDLKKPVAMFDTEPAASYIMPFFENAGIDFYVYDESRALKDLMGFWREAEKECSIIIVDSITHIWKDCQDSFLKQLNDSRKRNNPNARSVWQLEFHHWKPIKAQWANFTDLFLSSKIHAIVCGRAGSIYEYQKNDENGKMELITSGTKMATEKEMGYEPSLLIEMVKHRENGRIINRALVEKDRTDRLNGKEFDFPNFETFAPHFDFLNIGGKHFDSMEKSDSRSLFVNDISDDGFQHEKKQREIMCEEIKGLFVKIGLDGNGVDTKKERLELLEEVFGTRSWTAVESMNSKSLREGFAKIKTRYEDKHVKQEKENEPVTN</sequence>
<dbReference type="InterPro" id="IPR027417">
    <property type="entry name" value="P-loop_NTPase"/>
</dbReference>
<accession>A0A5H7NTI1</accession>
<dbReference type="Gene3D" id="3.40.50.300">
    <property type="entry name" value="P-loop containing nucleotide triphosphate hydrolases"/>
    <property type="match status" value="1"/>
</dbReference>
<protein>
    <recommendedName>
        <fullName evidence="2">AAA family ATPase</fullName>
    </recommendedName>
</protein>
<name>A0A5H7NTI1_SALET</name>
<comment type="caution">
    <text evidence="1">The sequence shown here is derived from an EMBL/GenBank/DDBJ whole genome shotgun (WGS) entry which is preliminary data.</text>
</comment>
<dbReference type="SUPFAM" id="SSF52540">
    <property type="entry name" value="P-loop containing nucleoside triphosphate hydrolases"/>
    <property type="match status" value="1"/>
</dbReference>
<dbReference type="AlphaFoldDB" id="A0A5H7NTI1"/>
<evidence type="ECO:0000313" key="1">
    <source>
        <dbReference type="EMBL" id="ECT9336046.1"/>
    </source>
</evidence>
<organism evidence="1">
    <name type="scientific">Salmonella enterica subsp. enterica serovar Cotham</name>
    <dbReference type="NCBI Taxonomy" id="2572724"/>
    <lineage>
        <taxon>Bacteria</taxon>
        <taxon>Pseudomonadati</taxon>
        <taxon>Pseudomonadota</taxon>
        <taxon>Gammaproteobacteria</taxon>
        <taxon>Enterobacterales</taxon>
        <taxon>Enterobacteriaceae</taxon>
        <taxon>Salmonella</taxon>
    </lineage>
</organism>
<dbReference type="EMBL" id="AAKOIS010000001">
    <property type="protein sequence ID" value="ECT9336046.1"/>
    <property type="molecule type" value="Genomic_DNA"/>
</dbReference>
<dbReference type="Pfam" id="PF13479">
    <property type="entry name" value="AAA_24"/>
    <property type="match status" value="1"/>
</dbReference>